<evidence type="ECO:0000313" key="2">
    <source>
        <dbReference type="Proteomes" id="UP001291653"/>
    </source>
</evidence>
<sequence>MPRRLSPETVTARGNVLRDRETVIKRYQGNESMATLSREYGVHPEWLAGCLAAWGVPRRTRAQVAALAWAQQTGDKRLRPRRRKW</sequence>
<name>A0ABQ5PB22_9ACTN</name>
<reference evidence="1 2" key="1">
    <citation type="submission" date="2022-10" db="EMBL/GenBank/DDBJ databases">
        <title>Draft genome sequence of Streptomyces sp. YSPA8.</title>
        <authorList>
            <person name="Moriuchi R."/>
            <person name="Dohra H."/>
            <person name="Yamamura H."/>
            <person name="Kodani S."/>
        </authorList>
    </citation>
    <scope>NUCLEOTIDE SEQUENCE [LARGE SCALE GENOMIC DNA]</scope>
    <source>
        <strain evidence="1 2">YSPA8</strain>
    </source>
</reference>
<dbReference type="Proteomes" id="UP001291653">
    <property type="component" value="Unassembled WGS sequence"/>
</dbReference>
<evidence type="ECO:0000313" key="1">
    <source>
        <dbReference type="EMBL" id="GLF99792.1"/>
    </source>
</evidence>
<proteinExistence type="predicted"/>
<dbReference type="RefSeq" id="WP_323451719.1">
    <property type="nucleotide sequence ID" value="NZ_BSBI01000023.1"/>
</dbReference>
<organism evidence="1 2">
    <name type="scientific">Streptomyces yaizuensis</name>
    <dbReference type="NCBI Taxonomy" id="2989713"/>
    <lineage>
        <taxon>Bacteria</taxon>
        <taxon>Bacillati</taxon>
        <taxon>Actinomycetota</taxon>
        <taxon>Actinomycetes</taxon>
        <taxon>Kitasatosporales</taxon>
        <taxon>Streptomycetaceae</taxon>
        <taxon>Streptomyces</taxon>
    </lineage>
</organism>
<accession>A0ABQ5PB22</accession>
<protein>
    <submittedName>
        <fullName evidence="1">Uncharacterized protein</fullName>
    </submittedName>
</protein>
<comment type="caution">
    <text evidence="1">The sequence shown here is derived from an EMBL/GenBank/DDBJ whole genome shotgun (WGS) entry which is preliminary data.</text>
</comment>
<keyword evidence="2" id="KW-1185">Reference proteome</keyword>
<gene>
    <name evidence="1" type="ORF">SYYSPA8_35865</name>
</gene>
<dbReference type="EMBL" id="BSBI01000023">
    <property type="protein sequence ID" value="GLF99792.1"/>
    <property type="molecule type" value="Genomic_DNA"/>
</dbReference>